<dbReference type="PIRSF" id="PIRSF028704">
    <property type="entry name" value="UPC028704"/>
    <property type="match status" value="1"/>
</dbReference>
<gene>
    <name evidence="3" type="ORF">SAMN04488041_103100</name>
</gene>
<proteinExistence type="predicted"/>
<feature type="transmembrane region" description="Helical" evidence="2">
    <location>
        <begin position="108"/>
        <end position="127"/>
    </location>
</feature>
<dbReference type="AlphaFoldDB" id="A0A1H2VZC9"/>
<dbReference type="Proteomes" id="UP000183076">
    <property type="component" value="Unassembled WGS sequence"/>
</dbReference>
<dbReference type="STRING" id="60137.SAMN04488041_103100"/>
<feature type="region of interest" description="Disordered" evidence="1">
    <location>
        <begin position="392"/>
        <end position="418"/>
    </location>
</feature>
<feature type="transmembrane region" description="Helical" evidence="2">
    <location>
        <begin position="252"/>
        <end position="270"/>
    </location>
</feature>
<dbReference type="GeneID" id="94021219"/>
<sequence length="418" mass="45581">MTQSPNRPDAQLIPIRRGVDLPRRARDPRIDAFRGLALIMIIIDHMPGNPWEHLTIRNIGFSDAAEAFFIMSGIAAGIAYSPAIGRWMSGELRLWDAMAPLWRRAWQLYIVHIVLTVAAIGLYAWAADTFVRSEFRVMHNLALLYDQTGAAMAGLVTLGYQIGYVNILPSYTVLLLAGPALIAAVLYAPRTTLAVAGAFWLYAGATRLTIPNHPGGGGWFFNPLTWQFIFVIGLAIGVRHRKDERLVRNSPILFKLALGLLLFIFAWRYVPGLGSFMNNKMAQLGGLGLPSNITTHNKSMLALPRLVHILALVYVLSCLPVVTRICAHRYAAPLRLMGSHGLLVFGLGTILALAGQIMMDIEPTVTALPWTLPLAAIAVCYAAALLAEAARKQPQPKQPAPTKAEAPRAEVITGSSTA</sequence>
<keyword evidence="2" id="KW-0812">Transmembrane</keyword>
<feature type="transmembrane region" description="Helical" evidence="2">
    <location>
        <begin position="68"/>
        <end position="87"/>
    </location>
</feature>
<reference evidence="4" key="1">
    <citation type="submission" date="2016-10" db="EMBL/GenBank/DDBJ databases">
        <authorList>
            <person name="Varghese N."/>
            <person name="Submissions S."/>
        </authorList>
    </citation>
    <scope>NUCLEOTIDE SEQUENCE [LARGE SCALE GENOMIC DNA]</scope>
    <source>
        <strain evidence="4">DSM 10014</strain>
    </source>
</reference>
<name>A0A1H2VZC9_9RHOB</name>
<protein>
    <recommendedName>
        <fullName evidence="5">OpgC protein</fullName>
    </recommendedName>
</protein>
<keyword evidence="2" id="KW-0472">Membrane</keyword>
<evidence type="ECO:0000313" key="4">
    <source>
        <dbReference type="Proteomes" id="UP000183076"/>
    </source>
</evidence>
<evidence type="ECO:0008006" key="5">
    <source>
        <dbReference type="Google" id="ProtNLM"/>
    </source>
</evidence>
<dbReference type="InterPro" id="IPR014550">
    <property type="entry name" value="UCP028704_OpgC"/>
</dbReference>
<feature type="transmembrane region" description="Helical" evidence="2">
    <location>
        <begin position="223"/>
        <end position="240"/>
    </location>
</feature>
<evidence type="ECO:0000256" key="2">
    <source>
        <dbReference type="SAM" id="Phobius"/>
    </source>
</evidence>
<feature type="transmembrane region" description="Helical" evidence="2">
    <location>
        <begin position="339"/>
        <end position="358"/>
    </location>
</feature>
<feature type="transmembrane region" description="Helical" evidence="2">
    <location>
        <begin position="306"/>
        <end position="327"/>
    </location>
</feature>
<dbReference type="EMBL" id="FNNB01000003">
    <property type="protein sequence ID" value="SDW73547.1"/>
    <property type="molecule type" value="Genomic_DNA"/>
</dbReference>
<evidence type="ECO:0000313" key="3">
    <source>
        <dbReference type="EMBL" id="SDW73547.1"/>
    </source>
</evidence>
<accession>A0A1H2VZC9</accession>
<dbReference type="RefSeq" id="WP_074635269.1">
    <property type="nucleotide sequence ID" value="NZ_CP160849.1"/>
</dbReference>
<feature type="transmembrane region" description="Helical" evidence="2">
    <location>
        <begin position="370"/>
        <end position="387"/>
    </location>
</feature>
<organism evidence="3 4">
    <name type="scientific">Sulfitobacter pontiacus</name>
    <dbReference type="NCBI Taxonomy" id="60137"/>
    <lineage>
        <taxon>Bacteria</taxon>
        <taxon>Pseudomonadati</taxon>
        <taxon>Pseudomonadota</taxon>
        <taxon>Alphaproteobacteria</taxon>
        <taxon>Rhodobacterales</taxon>
        <taxon>Roseobacteraceae</taxon>
        <taxon>Sulfitobacter</taxon>
    </lineage>
</organism>
<keyword evidence="2" id="KW-1133">Transmembrane helix</keyword>
<dbReference type="PANTHER" id="PTHR38592">
    <property type="entry name" value="BLL4819 PROTEIN"/>
    <property type="match status" value="1"/>
</dbReference>
<feature type="compositionally biased region" description="Low complexity" evidence="1">
    <location>
        <begin position="392"/>
        <end position="404"/>
    </location>
</feature>
<dbReference type="Pfam" id="PF10129">
    <property type="entry name" value="OpgC_C"/>
    <property type="match status" value="1"/>
</dbReference>
<evidence type="ECO:0000256" key="1">
    <source>
        <dbReference type="SAM" id="MobiDB-lite"/>
    </source>
</evidence>
<dbReference type="PANTHER" id="PTHR38592:SF3">
    <property type="entry name" value="BLL4819 PROTEIN"/>
    <property type="match status" value="1"/>
</dbReference>
<feature type="transmembrane region" description="Helical" evidence="2">
    <location>
        <begin position="147"/>
        <end position="168"/>
    </location>
</feature>